<evidence type="ECO:0000256" key="1">
    <source>
        <dbReference type="ARBA" id="ARBA00023012"/>
    </source>
</evidence>
<reference evidence="4 5" key="1">
    <citation type="submission" date="2018-05" db="EMBL/GenBank/DDBJ databases">
        <title>Genome of Sphingosinicella humi QZX222.</title>
        <authorList>
            <person name="Qiao Z."/>
            <person name="Wang G."/>
        </authorList>
    </citation>
    <scope>NUCLEOTIDE SEQUENCE [LARGE SCALE GENOMIC DNA]</scope>
    <source>
        <strain evidence="4 5">QZX222</strain>
    </source>
</reference>
<dbReference type="PROSITE" id="PS50894">
    <property type="entry name" value="HPT"/>
    <property type="match status" value="1"/>
</dbReference>
<accession>A0A2U2J6J2</accession>
<evidence type="ECO:0000313" key="4">
    <source>
        <dbReference type="EMBL" id="PWG03958.1"/>
    </source>
</evidence>
<dbReference type="OrthoDB" id="7448591at2"/>
<dbReference type="Proteomes" id="UP000245916">
    <property type="component" value="Unassembled WGS sequence"/>
</dbReference>
<dbReference type="Gene3D" id="1.20.120.160">
    <property type="entry name" value="HPT domain"/>
    <property type="match status" value="1"/>
</dbReference>
<feature type="domain" description="HPt" evidence="3">
    <location>
        <begin position="14"/>
        <end position="109"/>
    </location>
</feature>
<keyword evidence="2" id="KW-0597">Phosphoprotein</keyword>
<gene>
    <name evidence="4" type="ORF">DF286_10015</name>
</gene>
<comment type="caution">
    <text evidence="4">The sequence shown here is derived from an EMBL/GenBank/DDBJ whole genome shotgun (WGS) entry which is preliminary data.</text>
</comment>
<dbReference type="InterPro" id="IPR008207">
    <property type="entry name" value="Sig_transdc_His_kin_Hpt_dom"/>
</dbReference>
<evidence type="ECO:0000313" key="5">
    <source>
        <dbReference type="Proteomes" id="UP000245916"/>
    </source>
</evidence>
<dbReference type="SUPFAM" id="SSF47226">
    <property type="entry name" value="Histidine-containing phosphotransfer domain, HPT domain"/>
    <property type="match status" value="1"/>
</dbReference>
<keyword evidence="4" id="KW-0808">Transferase</keyword>
<feature type="modified residue" description="Phosphohistidine" evidence="2">
    <location>
        <position position="53"/>
    </location>
</feature>
<keyword evidence="5" id="KW-1185">Reference proteome</keyword>
<organism evidence="4 5">
    <name type="scientific">Allosphingosinicella humi</name>
    <dbReference type="NCBI Taxonomy" id="2068657"/>
    <lineage>
        <taxon>Bacteria</taxon>
        <taxon>Pseudomonadati</taxon>
        <taxon>Pseudomonadota</taxon>
        <taxon>Alphaproteobacteria</taxon>
        <taxon>Sphingomonadales</taxon>
        <taxon>Sphingomonadaceae</taxon>
        <taxon>Allosphingosinicella</taxon>
    </lineage>
</organism>
<evidence type="ECO:0000256" key="2">
    <source>
        <dbReference type="PROSITE-ProRule" id="PRU00110"/>
    </source>
</evidence>
<proteinExistence type="predicted"/>
<dbReference type="InterPro" id="IPR036641">
    <property type="entry name" value="HPT_dom_sf"/>
</dbReference>
<protein>
    <submittedName>
        <fullName evidence="4">Histidine phosphotransferase</fullName>
    </submittedName>
</protein>
<dbReference type="AlphaFoldDB" id="A0A2U2J6J2"/>
<dbReference type="EMBL" id="QFFF01000001">
    <property type="protein sequence ID" value="PWG03958.1"/>
    <property type="molecule type" value="Genomic_DNA"/>
</dbReference>
<name>A0A2U2J6J2_9SPHN</name>
<dbReference type="Pfam" id="PF01627">
    <property type="entry name" value="Hpt"/>
    <property type="match status" value="1"/>
</dbReference>
<dbReference type="GO" id="GO:0004672">
    <property type="term" value="F:protein kinase activity"/>
    <property type="evidence" value="ECO:0007669"/>
    <property type="project" value="UniProtKB-ARBA"/>
</dbReference>
<evidence type="ECO:0000259" key="3">
    <source>
        <dbReference type="PROSITE" id="PS50894"/>
    </source>
</evidence>
<keyword evidence="1" id="KW-0902">Two-component regulatory system</keyword>
<dbReference type="GO" id="GO:0000160">
    <property type="term" value="P:phosphorelay signal transduction system"/>
    <property type="evidence" value="ECO:0007669"/>
    <property type="project" value="UniProtKB-KW"/>
</dbReference>
<sequence>MVDWAAFSRTRSELGPGFVRILGYFREDGEKSVAKIEDAMHRRDATALVIPAHTLKTEARQFGAEPLGALAEEIEFTARRSIEMRVFPDELVPAVAKLRPLYSQTMALFEKETNPLVERRPAFGRAGAHNQNFGRL</sequence>